<feature type="signal peptide" evidence="4">
    <location>
        <begin position="1"/>
        <end position="23"/>
    </location>
</feature>
<evidence type="ECO:0000256" key="1">
    <source>
        <dbReference type="ARBA" id="ARBA00009283"/>
    </source>
</evidence>
<dbReference type="GO" id="GO:0009134">
    <property type="term" value="P:nucleoside diphosphate catabolic process"/>
    <property type="evidence" value="ECO:0007669"/>
    <property type="project" value="TreeGrafter"/>
</dbReference>
<evidence type="ECO:0000256" key="4">
    <source>
        <dbReference type="SAM" id="SignalP"/>
    </source>
</evidence>
<keyword evidence="2" id="KW-0378">Hydrolase</keyword>
<dbReference type="EMBL" id="SPLM01000111">
    <property type="protein sequence ID" value="TMW58456.1"/>
    <property type="molecule type" value="Genomic_DNA"/>
</dbReference>
<evidence type="ECO:0000256" key="3">
    <source>
        <dbReference type="SAM" id="Phobius"/>
    </source>
</evidence>
<comment type="caution">
    <text evidence="5">The sequence shown here is derived from an EMBL/GenBank/DDBJ whole genome shotgun (WGS) entry which is preliminary data.</text>
</comment>
<evidence type="ECO:0000313" key="6">
    <source>
        <dbReference type="Proteomes" id="UP000794436"/>
    </source>
</evidence>
<reference evidence="5" key="1">
    <citation type="submission" date="2019-03" db="EMBL/GenBank/DDBJ databases">
        <title>Long read genome sequence of the mycoparasitic Pythium oligandrum ATCC 38472 isolated from sugarbeet rhizosphere.</title>
        <authorList>
            <person name="Gaulin E."/>
        </authorList>
    </citation>
    <scope>NUCLEOTIDE SEQUENCE</scope>
    <source>
        <strain evidence="5">ATCC 38472_TT</strain>
    </source>
</reference>
<sequence>MRAVVVVSLALFVHSGTTLGVHATTTDPPEDELTATLARPSCRIFVDATAKQNRFVLIEGSPDEDAVQIFDEFPSILPGLGDMEPRETYQQLRPGFMSIAEYLQRQPADPQRVEPRYCHTHLLVTGALKSVGHDRLNDLFHQLHQDSIEDAQFPFRFARDDLRVIETAGKGYFHSLGVNYLDGRITSNLSPGAVELAGVLSLNPDGLLMSFDGQERWRRGIRRKFVSRVLNMTDFFSREYVDVTYDRFHSIMADALYDSATTKTDVVAHPCLFRGFSEQKSVGKLAAASTVQLEGAGDATACLRQMKSVIKQSNNDCPGGKFCFFNSVSQPKPTNPFFASGSFVSTVNFANEVLKRSSKKANAELLSDLPMPTLLSLKSAAEEVCQTSWETIEGLNLEYEQTFISHGCFELCHAVAVLEQLGITDEEKRVVFGEPSMNEIKVTQDSDPSPSKSVRSTPEELSWLVGAFMYLELLQKQKSYSVEADIFAVRVSEGLPMGWAMSAILLVGACVSLYFTTGARPVKTKGGGYRRVVNSSSSSSEQPRHTTCAIMFIDDASE</sequence>
<keyword evidence="3" id="KW-0812">Transmembrane</keyword>
<dbReference type="AlphaFoldDB" id="A0A8K1FDK4"/>
<keyword evidence="4" id="KW-0732">Signal</keyword>
<feature type="chain" id="PRO_5035462377" evidence="4">
    <location>
        <begin position="24"/>
        <end position="558"/>
    </location>
</feature>
<dbReference type="GO" id="GO:0016020">
    <property type="term" value="C:membrane"/>
    <property type="evidence" value="ECO:0007669"/>
    <property type="project" value="TreeGrafter"/>
</dbReference>
<name>A0A8K1FDK4_PYTOL</name>
<evidence type="ECO:0000313" key="5">
    <source>
        <dbReference type="EMBL" id="TMW58456.1"/>
    </source>
</evidence>
<dbReference type="Pfam" id="PF01150">
    <property type="entry name" value="GDA1_CD39"/>
    <property type="match status" value="1"/>
</dbReference>
<dbReference type="PANTHER" id="PTHR11782">
    <property type="entry name" value="ADENOSINE/GUANOSINE DIPHOSPHATASE"/>
    <property type="match status" value="1"/>
</dbReference>
<organism evidence="5 6">
    <name type="scientific">Pythium oligandrum</name>
    <name type="common">Mycoparasitic fungus</name>
    <dbReference type="NCBI Taxonomy" id="41045"/>
    <lineage>
        <taxon>Eukaryota</taxon>
        <taxon>Sar</taxon>
        <taxon>Stramenopiles</taxon>
        <taxon>Oomycota</taxon>
        <taxon>Peronosporomycetes</taxon>
        <taxon>Pythiales</taxon>
        <taxon>Pythiaceae</taxon>
        <taxon>Pythium</taxon>
    </lineage>
</organism>
<comment type="similarity">
    <text evidence="1">Belongs to the GDA1/CD39 NTPase family.</text>
</comment>
<keyword evidence="3" id="KW-1133">Transmembrane helix</keyword>
<dbReference type="PANTHER" id="PTHR11782:SF83">
    <property type="entry name" value="GUANOSINE-DIPHOSPHATASE"/>
    <property type="match status" value="1"/>
</dbReference>
<protein>
    <submittedName>
        <fullName evidence="5">Uncharacterized protein</fullName>
    </submittedName>
</protein>
<evidence type="ECO:0000256" key="2">
    <source>
        <dbReference type="ARBA" id="ARBA00022801"/>
    </source>
</evidence>
<feature type="transmembrane region" description="Helical" evidence="3">
    <location>
        <begin position="497"/>
        <end position="515"/>
    </location>
</feature>
<gene>
    <name evidence="5" type="ORF">Poli38472_010015</name>
</gene>
<accession>A0A8K1FDK4</accession>
<dbReference type="GO" id="GO:0017110">
    <property type="term" value="F:nucleoside diphosphate phosphatase activity"/>
    <property type="evidence" value="ECO:0007669"/>
    <property type="project" value="TreeGrafter"/>
</dbReference>
<keyword evidence="3" id="KW-0472">Membrane</keyword>
<dbReference type="OrthoDB" id="6372431at2759"/>
<dbReference type="InterPro" id="IPR000407">
    <property type="entry name" value="GDA1_CD39_NTPase"/>
</dbReference>
<dbReference type="Proteomes" id="UP000794436">
    <property type="component" value="Unassembled WGS sequence"/>
</dbReference>
<keyword evidence="6" id="KW-1185">Reference proteome</keyword>
<proteinExistence type="inferred from homology"/>
<dbReference type="Gene3D" id="3.30.420.150">
    <property type="entry name" value="Exopolyphosphatase. Domain 2"/>
    <property type="match status" value="1"/>
</dbReference>